<protein>
    <submittedName>
        <fullName evidence="4">Glycosyltransferase family 4 protein</fullName>
    </submittedName>
</protein>
<proteinExistence type="predicted"/>
<dbReference type="GO" id="GO:0016757">
    <property type="term" value="F:glycosyltransferase activity"/>
    <property type="evidence" value="ECO:0007669"/>
    <property type="project" value="UniProtKB-KW"/>
</dbReference>
<reference evidence="4" key="1">
    <citation type="submission" date="2021-05" db="EMBL/GenBank/DDBJ databases">
        <title>Genome of Sphingobium sp. strain.</title>
        <authorList>
            <person name="Fan R."/>
        </authorList>
    </citation>
    <scope>NUCLEOTIDE SEQUENCE</scope>
    <source>
        <strain evidence="4">H33</strain>
    </source>
</reference>
<evidence type="ECO:0000313" key="5">
    <source>
        <dbReference type="Proteomes" id="UP001138757"/>
    </source>
</evidence>
<dbReference type="InterPro" id="IPR028098">
    <property type="entry name" value="Glyco_trans_4-like_N"/>
</dbReference>
<evidence type="ECO:0000256" key="1">
    <source>
        <dbReference type="ARBA" id="ARBA00022676"/>
    </source>
</evidence>
<dbReference type="EMBL" id="JAHGAW010000001">
    <property type="protein sequence ID" value="MBT2185680.1"/>
    <property type="molecule type" value="Genomic_DNA"/>
</dbReference>
<dbReference type="Pfam" id="PF13439">
    <property type="entry name" value="Glyco_transf_4"/>
    <property type="match status" value="1"/>
</dbReference>
<comment type="caution">
    <text evidence="4">The sequence shown here is derived from an EMBL/GenBank/DDBJ whole genome shotgun (WGS) entry which is preliminary data.</text>
</comment>
<evidence type="ECO:0000259" key="3">
    <source>
        <dbReference type="Pfam" id="PF13439"/>
    </source>
</evidence>
<dbReference type="SUPFAM" id="SSF53756">
    <property type="entry name" value="UDP-Glycosyltransferase/glycogen phosphorylase"/>
    <property type="match status" value="1"/>
</dbReference>
<dbReference type="Proteomes" id="UP001138757">
    <property type="component" value="Unassembled WGS sequence"/>
</dbReference>
<dbReference type="PANTHER" id="PTHR12526:SF510">
    <property type="entry name" value="D-INOSITOL 3-PHOSPHATE GLYCOSYLTRANSFERASE"/>
    <property type="match status" value="1"/>
</dbReference>
<keyword evidence="5" id="KW-1185">Reference proteome</keyword>
<evidence type="ECO:0000313" key="4">
    <source>
        <dbReference type="EMBL" id="MBT2185680.1"/>
    </source>
</evidence>
<dbReference type="Gene3D" id="3.40.50.2000">
    <property type="entry name" value="Glycogen Phosphorylase B"/>
    <property type="match status" value="2"/>
</dbReference>
<dbReference type="AlphaFoldDB" id="A0A9X1AJ16"/>
<accession>A0A9X1AJ16</accession>
<dbReference type="PANTHER" id="PTHR12526">
    <property type="entry name" value="GLYCOSYLTRANSFERASE"/>
    <property type="match status" value="1"/>
</dbReference>
<sequence length="401" mass="44100">MKLAYLLNTYPLISTTFIRREIQAIEALGQPVERFAVRDWDGELVDPDDIAEHGKTRYILTGGKSALLRDVLLTLLAHPLRTLMLLPLWWRVWRNAERKFVEHVAYLLEAMAFARRAGALDVDHVHVHFSTNAATVALFARRLGGPSYSITVHGPDEIVPGEPARLSIREKARDAAFLVAITRYCRDRIAQEAPDSADKIRIVPCGIDLAQFPFSPDPPASSRVICIGRLCANKGQIHIPPAIAQVIEEFPDLVVELIGGGEDEAAIRAAIARHKVEDHVIVHGWGTGAYVREQLLAGRAMLLPSYAEGLPIGIMEAFAIGRPVLSTTIAGIPELLDGDCGWIFAPGDESAIADALRGIMRATPEQRAAMGAEGRRRVEERHDLHKSAQTLLLAFQNRPAT</sequence>
<organism evidence="4 5">
    <name type="scientific">Sphingobium nicotianae</name>
    <dbReference type="NCBI Taxonomy" id="2782607"/>
    <lineage>
        <taxon>Bacteria</taxon>
        <taxon>Pseudomonadati</taxon>
        <taxon>Pseudomonadota</taxon>
        <taxon>Alphaproteobacteria</taxon>
        <taxon>Sphingomonadales</taxon>
        <taxon>Sphingomonadaceae</taxon>
        <taxon>Sphingobium</taxon>
    </lineage>
</organism>
<feature type="domain" description="Glycosyltransferase subfamily 4-like N-terminal" evidence="3">
    <location>
        <begin position="107"/>
        <end position="210"/>
    </location>
</feature>
<gene>
    <name evidence="4" type="ORF">KK488_01835</name>
</gene>
<dbReference type="Pfam" id="PF13692">
    <property type="entry name" value="Glyco_trans_1_4"/>
    <property type="match status" value="1"/>
</dbReference>
<evidence type="ECO:0000256" key="2">
    <source>
        <dbReference type="ARBA" id="ARBA00022679"/>
    </source>
</evidence>
<keyword evidence="1" id="KW-0328">Glycosyltransferase</keyword>
<dbReference type="CDD" id="cd03801">
    <property type="entry name" value="GT4_PimA-like"/>
    <property type="match status" value="1"/>
</dbReference>
<keyword evidence="2" id="KW-0808">Transferase</keyword>
<name>A0A9X1AJ16_9SPHN</name>